<dbReference type="InterPro" id="IPR036704">
    <property type="entry name" value="RraA/RraA-like_sf"/>
</dbReference>
<keyword evidence="5" id="KW-0460">Magnesium</keyword>
<dbReference type="CDD" id="cd16841">
    <property type="entry name" value="RraA_family"/>
    <property type="match status" value="1"/>
</dbReference>
<dbReference type="Proteomes" id="UP000028826">
    <property type="component" value="Unassembled WGS sequence"/>
</dbReference>
<evidence type="ECO:0000313" key="6">
    <source>
        <dbReference type="EMBL" id="KFI29588.1"/>
    </source>
</evidence>
<evidence type="ECO:0000256" key="1">
    <source>
        <dbReference type="ARBA" id="ARBA00001968"/>
    </source>
</evidence>
<dbReference type="RefSeq" id="WP_035710330.1">
    <property type="nucleotide sequence ID" value="NZ_CAMIFG010000008.1"/>
</dbReference>
<gene>
    <name evidence="6" type="ORF">CN97_15630</name>
</gene>
<keyword evidence="6" id="KW-0808">Transferase</keyword>
<dbReference type="GO" id="GO:0032259">
    <property type="term" value="P:methylation"/>
    <property type="evidence" value="ECO:0007669"/>
    <property type="project" value="UniProtKB-KW"/>
</dbReference>
<dbReference type="STRING" id="195105.CN97_15630"/>
<sequence length="211" mass="22208">MTIREYPPAPQVPVDLLRDYAGTASSIISDCLDRLPGAVGLMPYHATETIIGTAFTVRTRSGDNFAIHAALNLVRPGDVMVVDGGGDITQALIGEIIVQKAMAVGLAGFVIDGAIRDVDSIRKLGLPVYARAVTHRGPYKNGPGVLNQPIAVGGSVVMPGDLVVGDADGIVTLPPETAAEILPAVRAKEEHERQKIAEIRSTLTEITRRAG</sequence>
<evidence type="ECO:0000256" key="3">
    <source>
        <dbReference type="ARBA" id="ARBA00029596"/>
    </source>
</evidence>
<evidence type="ECO:0000256" key="5">
    <source>
        <dbReference type="PIRSR" id="PIRSR605493-1"/>
    </source>
</evidence>
<feature type="binding site" evidence="5">
    <location>
        <position position="117"/>
    </location>
    <ligand>
        <name>Mg(2+)</name>
        <dbReference type="ChEBI" id="CHEBI:18420"/>
    </ligand>
</feature>
<dbReference type="PANTHER" id="PTHR33254:SF4">
    <property type="entry name" value="4-HYDROXY-4-METHYL-2-OXOGLUTARATE ALDOLASE 3-RELATED"/>
    <property type="match status" value="1"/>
</dbReference>
<feature type="binding site" evidence="5">
    <location>
        <begin position="94"/>
        <end position="97"/>
    </location>
    <ligand>
        <name>substrate</name>
    </ligand>
</feature>
<comment type="cofactor">
    <cofactor evidence="1">
        <name>a divalent metal cation</name>
        <dbReference type="ChEBI" id="CHEBI:60240"/>
    </cofactor>
</comment>
<accession>A0A086Y5N8</accession>
<keyword evidence="5" id="KW-0479">Metal-binding</keyword>
<dbReference type="InterPro" id="IPR005493">
    <property type="entry name" value="RraA/RraA-like"/>
</dbReference>
<feature type="binding site" evidence="5">
    <location>
        <position position="116"/>
    </location>
    <ligand>
        <name>substrate</name>
    </ligand>
</feature>
<evidence type="ECO:0000313" key="7">
    <source>
        <dbReference type="Proteomes" id="UP000028826"/>
    </source>
</evidence>
<dbReference type="PANTHER" id="PTHR33254">
    <property type="entry name" value="4-HYDROXY-4-METHYL-2-OXOGLUTARATE ALDOLASE 3-RELATED"/>
    <property type="match status" value="1"/>
</dbReference>
<dbReference type="GO" id="GO:0046872">
    <property type="term" value="F:metal ion binding"/>
    <property type="evidence" value="ECO:0007669"/>
    <property type="project" value="UniProtKB-KW"/>
</dbReference>
<comment type="cofactor">
    <cofactor evidence="5">
        <name>Mg(2+)</name>
        <dbReference type="ChEBI" id="CHEBI:18420"/>
    </cofactor>
</comment>
<name>A0A086Y5N8_9RHOB</name>
<keyword evidence="6" id="KW-0489">Methyltransferase</keyword>
<dbReference type="Pfam" id="PF03737">
    <property type="entry name" value="RraA-like"/>
    <property type="match status" value="1"/>
</dbReference>
<dbReference type="EMBL" id="JGYG01000005">
    <property type="protein sequence ID" value="KFI29588.1"/>
    <property type="molecule type" value="Genomic_DNA"/>
</dbReference>
<dbReference type="Gene3D" id="3.50.30.40">
    <property type="entry name" value="Ribonuclease E inhibitor RraA/RraA-like"/>
    <property type="match status" value="1"/>
</dbReference>
<dbReference type="GO" id="GO:0008168">
    <property type="term" value="F:methyltransferase activity"/>
    <property type="evidence" value="ECO:0007669"/>
    <property type="project" value="UniProtKB-KW"/>
</dbReference>
<organism evidence="6 7">
    <name type="scientific">Haematobacter massiliensis</name>
    <dbReference type="NCBI Taxonomy" id="195105"/>
    <lineage>
        <taxon>Bacteria</taxon>
        <taxon>Pseudomonadati</taxon>
        <taxon>Pseudomonadota</taxon>
        <taxon>Alphaproteobacteria</taxon>
        <taxon>Rhodobacterales</taxon>
        <taxon>Paracoccaceae</taxon>
        <taxon>Haematobacter</taxon>
    </lineage>
</organism>
<dbReference type="AlphaFoldDB" id="A0A086Y5N8"/>
<dbReference type="OrthoDB" id="9812532at2"/>
<evidence type="ECO:0000256" key="4">
    <source>
        <dbReference type="ARBA" id="ARBA00030169"/>
    </source>
</evidence>
<comment type="caution">
    <text evidence="6">The sequence shown here is derived from an EMBL/GenBank/DDBJ whole genome shotgun (WGS) entry which is preliminary data.</text>
</comment>
<dbReference type="SUPFAM" id="SSF89562">
    <property type="entry name" value="RraA-like"/>
    <property type="match status" value="1"/>
</dbReference>
<evidence type="ECO:0000256" key="2">
    <source>
        <dbReference type="ARBA" id="ARBA00016549"/>
    </source>
</evidence>
<keyword evidence="7" id="KW-1185">Reference proteome</keyword>
<reference evidence="6 7" key="1">
    <citation type="submission" date="2014-03" db="EMBL/GenBank/DDBJ databases">
        <title>Genome of Haematobacter massiliensis CCUG 47968.</title>
        <authorList>
            <person name="Wang D."/>
            <person name="Wang G."/>
        </authorList>
    </citation>
    <scope>NUCLEOTIDE SEQUENCE [LARGE SCALE GENOMIC DNA]</scope>
    <source>
        <strain evidence="6 7">CCUG 47968</strain>
    </source>
</reference>
<protein>
    <recommendedName>
        <fullName evidence="2">Putative 4-hydroxy-4-methyl-2-oxoglutarate aldolase</fullName>
    </recommendedName>
    <alternativeName>
        <fullName evidence="3">Regulator of ribonuclease activity homolog</fullName>
    </alternativeName>
    <alternativeName>
        <fullName evidence="4">RraA-like protein</fullName>
    </alternativeName>
</protein>
<dbReference type="NCBIfam" id="NF004850">
    <property type="entry name" value="PRK06201.1"/>
    <property type="match status" value="1"/>
</dbReference>
<proteinExistence type="predicted"/>
<dbReference type="eggNOG" id="COG0684">
    <property type="taxonomic scope" value="Bacteria"/>
</dbReference>